<dbReference type="InterPro" id="IPR013022">
    <property type="entry name" value="Xyl_isomerase-like_TIM-brl"/>
</dbReference>
<sequence>MYSLRDEIERDMMGTLEKVAEIGYATIEAAGYFNAKPECLRDRAESLGISIPSTLVALNFKELNKLQSDFARQVKMADELGVSYIVVPWIPLQESPSMEDIEFLSGVLKRCGEQALKAGMKLALHNHEYEWKLVDGRPAYDRIMEAVCEESELLAPALDVGYLMLAGGDLPDFLERYRGRVPIAHIRDFKNGRMDTELGEGVLHCEEYIKELERSAVDYLFVEQENFEGSSLQSAKANYQFLQKLGLA</sequence>
<evidence type="ECO:0000259" key="1">
    <source>
        <dbReference type="Pfam" id="PF01261"/>
    </source>
</evidence>
<dbReference type="PANTHER" id="PTHR12110:SF41">
    <property type="entry name" value="INOSOSE DEHYDRATASE"/>
    <property type="match status" value="1"/>
</dbReference>
<evidence type="ECO:0000313" key="3">
    <source>
        <dbReference type="Proteomes" id="UP000092024"/>
    </source>
</evidence>
<proteinExistence type="predicted"/>
<reference evidence="2 3" key="1">
    <citation type="submission" date="2016-05" db="EMBL/GenBank/DDBJ databases">
        <title>Paenibacillus oryzae. sp. nov., isolated from the rice root.</title>
        <authorList>
            <person name="Zhang J."/>
            <person name="Zhang X."/>
        </authorList>
    </citation>
    <scope>NUCLEOTIDE SEQUENCE [LARGE SCALE GENOMIC DNA]</scope>
    <source>
        <strain evidence="2 3">1DrF-4</strain>
    </source>
</reference>
<dbReference type="AlphaFoldDB" id="A0A1A5YTZ5"/>
<dbReference type="SUPFAM" id="SSF51658">
    <property type="entry name" value="Xylose isomerase-like"/>
    <property type="match status" value="1"/>
</dbReference>
<dbReference type="InterPro" id="IPR050312">
    <property type="entry name" value="IolE/XylAMocC-like"/>
</dbReference>
<dbReference type="Gene3D" id="3.20.20.150">
    <property type="entry name" value="Divalent-metal-dependent TIM barrel enzymes"/>
    <property type="match status" value="1"/>
</dbReference>
<dbReference type="InterPro" id="IPR036237">
    <property type="entry name" value="Xyl_isomerase-like_sf"/>
</dbReference>
<dbReference type="EMBL" id="LYPA01000024">
    <property type="protein sequence ID" value="OBR68875.1"/>
    <property type="molecule type" value="Genomic_DNA"/>
</dbReference>
<dbReference type="Proteomes" id="UP000092024">
    <property type="component" value="Unassembled WGS sequence"/>
</dbReference>
<dbReference type="STRING" id="1844972.A7K91_25655"/>
<dbReference type="PANTHER" id="PTHR12110">
    <property type="entry name" value="HYDROXYPYRUVATE ISOMERASE"/>
    <property type="match status" value="1"/>
</dbReference>
<name>A0A1A5YTZ5_9BACL</name>
<comment type="caution">
    <text evidence="2">The sequence shown here is derived from an EMBL/GenBank/DDBJ whole genome shotgun (WGS) entry which is preliminary data.</text>
</comment>
<accession>A0A1A5YTZ5</accession>
<organism evidence="2 3">
    <name type="scientific">Paenibacillus oryzae</name>
    <dbReference type="NCBI Taxonomy" id="1844972"/>
    <lineage>
        <taxon>Bacteria</taxon>
        <taxon>Bacillati</taxon>
        <taxon>Bacillota</taxon>
        <taxon>Bacilli</taxon>
        <taxon>Bacillales</taxon>
        <taxon>Paenibacillaceae</taxon>
        <taxon>Paenibacillus</taxon>
    </lineage>
</organism>
<protein>
    <recommendedName>
        <fullName evidence="1">Xylose isomerase-like TIM barrel domain-containing protein</fullName>
    </recommendedName>
</protein>
<feature type="domain" description="Xylose isomerase-like TIM barrel" evidence="1">
    <location>
        <begin position="16"/>
        <end position="244"/>
    </location>
</feature>
<keyword evidence="3" id="KW-1185">Reference proteome</keyword>
<gene>
    <name evidence="2" type="ORF">A7K91_25655</name>
</gene>
<evidence type="ECO:0000313" key="2">
    <source>
        <dbReference type="EMBL" id="OBR68875.1"/>
    </source>
</evidence>
<dbReference type="Pfam" id="PF01261">
    <property type="entry name" value="AP_endonuc_2"/>
    <property type="match status" value="1"/>
</dbReference>